<evidence type="ECO:0000313" key="2">
    <source>
        <dbReference type="Proteomes" id="UP001432027"/>
    </source>
</evidence>
<dbReference type="InterPro" id="IPR024224">
    <property type="entry name" value="DENND6"/>
</dbReference>
<name>A0AAV5TNE6_9BILA</name>
<proteinExistence type="predicted"/>
<comment type="caution">
    <text evidence="1">The sequence shown here is derived from an EMBL/GenBank/DDBJ whole genome shotgun (WGS) entry which is preliminary data.</text>
</comment>
<dbReference type="GO" id="GO:0005085">
    <property type="term" value="F:guanyl-nucleotide exchange factor activity"/>
    <property type="evidence" value="ECO:0007669"/>
    <property type="project" value="InterPro"/>
</dbReference>
<dbReference type="PANTHER" id="PTHR13677">
    <property type="entry name" value="LD41638P"/>
    <property type="match status" value="1"/>
</dbReference>
<protein>
    <submittedName>
        <fullName evidence="1">Uncharacterized protein</fullName>
    </submittedName>
</protein>
<evidence type="ECO:0000313" key="1">
    <source>
        <dbReference type="EMBL" id="GMS95836.1"/>
    </source>
</evidence>
<accession>A0AAV5TNE6</accession>
<dbReference type="Proteomes" id="UP001432027">
    <property type="component" value="Unassembled WGS sequence"/>
</dbReference>
<sequence length="151" mass="17366">LFQLTQSFMIPLERYLSSLMPLRKEMSPFKSIPSVRPFVLENFLLTLEEAGPSLTCGIKGDWAGLYRRFILSPSFAEWLSSRSSSMSQQIKSSYVENLCDSIDKEVLAQKHHVEIVDLVLRIRQRVVEMEVSSAKRGQTCLSDQEYSRICR</sequence>
<reference evidence="1" key="1">
    <citation type="submission" date="2023-10" db="EMBL/GenBank/DDBJ databases">
        <title>Genome assembly of Pristionchus species.</title>
        <authorList>
            <person name="Yoshida K."/>
            <person name="Sommer R.J."/>
        </authorList>
    </citation>
    <scope>NUCLEOTIDE SEQUENCE</scope>
    <source>
        <strain evidence="1">RS0144</strain>
    </source>
</reference>
<dbReference type="AlphaFoldDB" id="A0AAV5TNE6"/>
<gene>
    <name evidence="1" type="ORF">PENTCL1PPCAC_18011</name>
</gene>
<organism evidence="1 2">
    <name type="scientific">Pristionchus entomophagus</name>
    <dbReference type="NCBI Taxonomy" id="358040"/>
    <lineage>
        <taxon>Eukaryota</taxon>
        <taxon>Metazoa</taxon>
        <taxon>Ecdysozoa</taxon>
        <taxon>Nematoda</taxon>
        <taxon>Chromadorea</taxon>
        <taxon>Rhabditida</taxon>
        <taxon>Rhabditina</taxon>
        <taxon>Diplogasteromorpha</taxon>
        <taxon>Diplogasteroidea</taxon>
        <taxon>Neodiplogasteridae</taxon>
        <taxon>Pristionchus</taxon>
    </lineage>
</organism>
<feature type="non-terminal residue" evidence="1">
    <location>
        <position position="1"/>
    </location>
</feature>
<dbReference type="GO" id="GO:0055037">
    <property type="term" value="C:recycling endosome"/>
    <property type="evidence" value="ECO:0007669"/>
    <property type="project" value="TreeGrafter"/>
</dbReference>
<keyword evidence="2" id="KW-1185">Reference proteome</keyword>
<dbReference type="PANTHER" id="PTHR13677:SF0">
    <property type="entry name" value="LD41638P"/>
    <property type="match status" value="1"/>
</dbReference>
<dbReference type="EMBL" id="BTSX01000004">
    <property type="protein sequence ID" value="GMS95836.1"/>
    <property type="molecule type" value="Genomic_DNA"/>
</dbReference>